<dbReference type="EMBL" id="CAJNOQ010002871">
    <property type="protein sequence ID" value="CAF0983365.1"/>
    <property type="molecule type" value="Genomic_DNA"/>
</dbReference>
<gene>
    <name evidence="2" type="ORF">GPM918_LOCUS12869</name>
    <name evidence="3" type="ORF">OVA965_LOCUS33023</name>
    <name evidence="4" type="ORF">SRO942_LOCUS12869</name>
    <name evidence="5" type="ORF">TMI583_LOCUS33900</name>
</gene>
<evidence type="ECO:0000313" key="4">
    <source>
        <dbReference type="EMBL" id="CAF3755774.1"/>
    </source>
</evidence>
<proteinExistence type="predicted"/>
<evidence type="ECO:0000313" key="2">
    <source>
        <dbReference type="EMBL" id="CAF0983365.1"/>
    </source>
</evidence>
<feature type="region of interest" description="Disordered" evidence="1">
    <location>
        <begin position="201"/>
        <end position="241"/>
    </location>
</feature>
<dbReference type="AlphaFoldDB" id="A0A814FMM4"/>
<dbReference type="Proteomes" id="UP000682733">
    <property type="component" value="Unassembled WGS sequence"/>
</dbReference>
<evidence type="ECO:0000313" key="6">
    <source>
        <dbReference type="Proteomes" id="UP000663829"/>
    </source>
</evidence>
<evidence type="ECO:0000313" key="3">
    <source>
        <dbReference type="EMBL" id="CAF1400587.1"/>
    </source>
</evidence>
<feature type="non-terminal residue" evidence="2">
    <location>
        <position position="870"/>
    </location>
</feature>
<reference evidence="2" key="1">
    <citation type="submission" date="2021-02" db="EMBL/GenBank/DDBJ databases">
        <authorList>
            <person name="Nowell W R."/>
        </authorList>
    </citation>
    <scope>NUCLEOTIDE SEQUENCE</scope>
</reference>
<dbReference type="Proteomes" id="UP000681722">
    <property type="component" value="Unassembled WGS sequence"/>
</dbReference>
<sequence length="870" mass="100799">VYYLKTNDYEENCFYFWSSIADFQYHIDLQDTLNYFKELFRLAIEEHRREEEGKHKSALQLIDDLIELNQSQQKFLILFNRLKEEILQSLGQYENISCSKSMRRKINEIISSNFDLVEKLEKLIATDCLNIDLEFDNPDDQGQFYEYLKDENQSELFYATNIFIDHSLDHDCWHGINLIFASDTVYFVRDVSEKEITLDVSGRRGEDGRHAQHRQHATRTSEDDLDGLPGGNGEAGQNSGHIYPIAKSRFDGKSNIDKLITSGCEGGAGGTGGNAGNGTSGNFGANAAEGTIFPVLTRYYLARGERGTRGGHGGVGGDAGLAGLGGHAGLIYIEENQTNITDTFISLIESIAKQNIHDQDGQPGEGGKGGTGGRDGYDYLLYRTRVFGRPKTVRGSIYWRGHKNIFWYAEFYFTCDRPSRKPDGINNGAGKSADIQLHSGRIRNKCENKNQSNEEQMKNESNEIINRHNEVSKNISKAMNLFKDQMSDILDERQLKMKTQQLSDSMLNHAYQVVQQALALNIVKTESTILKTSEMNSDDKHDQVSVLNKIKFDQSEQEMIKFKKLNIIADLQYKYQRKIEDFHIQLTENINRKTNQIKSLKSTGRNLFFQTDIVNISSTLFSLKQNPIPQQHKPFQLNEYFQQLNELKRQKQKFIKIKNQFNQFNIKEFIHNLCLEFGNEEIIKKKLMIFDEIFHLNIVDINDLIERIYSPDDSQPELNFPNELRTISSQNKTKFQQFEFNQYSPIYHQSNEEQIIEIHPIEELINEFLHSKEKNLELIIRIFHSLSSIINSNQENLFCKKKFEKFLYFLFINLIFIRTDFNHGHLFHSMKRILNSIQLNYSTSLFNRLQPVLVLKEKQFHEFQKCLEKI</sequence>
<dbReference type="EMBL" id="CAJOBC010002871">
    <property type="protein sequence ID" value="CAF3755774.1"/>
    <property type="molecule type" value="Genomic_DNA"/>
</dbReference>
<dbReference type="Proteomes" id="UP000677228">
    <property type="component" value="Unassembled WGS sequence"/>
</dbReference>
<feature type="compositionally biased region" description="Basic and acidic residues" evidence="1">
    <location>
        <begin position="201"/>
        <end position="210"/>
    </location>
</feature>
<dbReference type="EMBL" id="CAJOBA010048014">
    <property type="protein sequence ID" value="CAF4207917.1"/>
    <property type="molecule type" value="Genomic_DNA"/>
</dbReference>
<name>A0A814FMM4_9BILA</name>
<accession>A0A814FMM4</accession>
<dbReference type="EMBL" id="CAJNOK010026285">
    <property type="protein sequence ID" value="CAF1400587.1"/>
    <property type="molecule type" value="Genomic_DNA"/>
</dbReference>
<protein>
    <submittedName>
        <fullName evidence="2">Uncharacterized protein</fullName>
    </submittedName>
</protein>
<keyword evidence="6" id="KW-1185">Reference proteome</keyword>
<evidence type="ECO:0000256" key="1">
    <source>
        <dbReference type="SAM" id="MobiDB-lite"/>
    </source>
</evidence>
<evidence type="ECO:0000313" key="5">
    <source>
        <dbReference type="EMBL" id="CAF4207917.1"/>
    </source>
</evidence>
<dbReference type="Proteomes" id="UP000663829">
    <property type="component" value="Unassembled WGS sequence"/>
</dbReference>
<organism evidence="2 6">
    <name type="scientific">Didymodactylos carnosus</name>
    <dbReference type="NCBI Taxonomy" id="1234261"/>
    <lineage>
        <taxon>Eukaryota</taxon>
        <taxon>Metazoa</taxon>
        <taxon>Spiralia</taxon>
        <taxon>Gnathifera</taxon>
        <taxon>Rotifera</taxon>
        <taxon>Eurotatoria</taxon>
        <taxon>Bdelloidea</taxon>
        <taxon>Philodinida</taxon>
        <taxon>Philodinidae</taxon>
        <taxon>Didymodactylos</taxon>
    </lineage>
</organism>
<comment type="caution">
    <text evidence="2">The sequence shown here is derived from an EMBL/GenBank/DDBJ whole genome shotgun (WGS) entry which is preliminary data.</text>
</comment>